<accession>A0A6J7N2D5</accession>
<sequence>MPASNLIASVTWIDPIDAQSTPSTPPSAQLGTMPGGGGSGYRQR</sequence>
<protein>
    <submittedName>
        <fullName evidence="2">Unannotated protein</fullName>
    </submittedName>
</protein>
<gene>
    <name evidence="2" type="ORF">UFOPK3957_00815</name>
</gene>
<feature type="compositionally biased region" description="Polar residues" evidence="1">
    <location>
        <begin position="18"/>
        <end position="30"/>
    </location>
</feature>
<organism evidence="2">
    <name type="scientific">freshwater metagenome</name>
    <dbReference type="NCBI Taxonomy" id="449393"/>
    <lineage>
        <taxon>unclassified sequences</taxon>
        <taxon>metagenomes</taxon>
        <taxon>ecological metagenomes</taxon>
    </lineage>
</organism>
<feature type="compositionally biased region" description="Gly residues" evidence="1">
    <location>
        <begin position="33"/>
        <end position="44"/>
    </location>
</feature>
<reference evidence="2" key="1">
    <citation type="submission" date="2020-05" db="EMBL/GenBank/DDBJ databases">
        <authorList>
            <person name="Chiriac C."/>
            <person name="Salcher M."/>
            <person name="Ghai R."/>
            <person name="Kavagutti S V."/>
        </authorList>
    </citation>
    <scope>NUCLEOTIDE SEQUENCE</scope>
</reference>
<evidence type="ECO:0000256" key="1">
    <source>
        <dbReference type="SAM" id="MobiDB-lite"/>
    </source>
</evidence>
<name>A0A6J7N2D5_9ZZZZ</name>
<dbReference type="EMBL" id="CAFBOM010000121">
    <property type="protein sequence ID" value="CAB4987426.1"/>
    <property type="molecule type" value="Genomic_DNA"/>
</dbReference>
<proteinExistence type="predicted"/>
<dbReference type="AlphaFoldDB" id="A0A6J7N2D5"/>
<feature type="region of interest" description="Disordered" evidence="1">
    <location>
        <begin position="16"/>
        <end position="44"/>
    </location>
</feature>
<evidence type="ECO:0000313" key="2">
    <source>
        <dbReference type="EMBL" id="CAB4987426.1"/>
    </source>
</evidence>